<dbReference type="PANTHER" id="PTHR22889:SF0">
    <property type="entry name" value="WD REPEAT-CONTAINING PROTEIN 89"/>
    <property type="match status" value="1"/>
</dbReference>
<reference evidence="4 5" key="1">
    <citation type="journal article" date="2016" name="Proc. Natl. Acad. Sci. U.S.A.">
        <title>Comparative genomics of biotechnologically important yeasts.</title>
        <authorList>
            <person name="Riley R."/>
            <person name="Haridas S."/>
            <person name="Wolfe K.H."/>
            <person name="Lopes M.R."/>
            <person name="Hittinger C.T."/>
            <person name="Goeker M."/>
            <person name="Salamov A.A."/>
            <person name="Wisecaver J.H."/>
            <person name="Long T.M."/>
            <person name="Calvey C.H."/>
            <person name="Aerts A.L."/>
            <person name="Barry K.W."/>
            <person name="Choi C."/>
            <person name="Clum A."/>
            <person name="Coughlan A.Y."/>
            <person name="Deshpande S."/>
            <person name="Douglass A.P."/>
            <person name="Hanson S.J."/>
            <person name="Klenk H.-P."/>
            <person name="LaButti K.M."/>
            <person name="Lapidus A."/>
            <person name="Lindquist E.A."/>
            <person name="Lipzen A.M."/>
            <person name="Meier-Kolthoff J.P."/>
            <person name="Ohm R.A."/>
            <person name="Otillar R.P."/>
            <person name="Pangilinan J.L."/>
            <person name="Peng Y."/>
            <person name="Rokas A."/>
            <person name="Rosa C.A."/>
            <person name="Scheuner C."/>
            <person name="Sibirny A.A."/>
            <person name="Slot J.C."/>
            <person name="Stielow J.B."/>
            <person name="Sun H."/>
            <person name="Kurtzman C.P."/>
            <person name="Blackwell M."/>
            <person name="Grigoriev I.V."/>
            <person name="Jeffries T.W."/>
        </authorList>
    </citation>
    <scope>NUCLEOTIDE SEQUENCE [LARGE SCALE GENOMIC DNA]</scope>
    <source>
        <strain evidence="4 5">DSM 6958</strain>
    </source>
</reference>
<accession>A0A1E3PEW1</accession>
<sequence>GKDYVLHIAPLTSLPTPALVAGISSSSLTLLPIDYTHFKQCSASKSSLLNIKNLHPSRLTAILPVSTYTVATTGSDGVKLWDIRVKPTSLTSNSHDLSRPQCWLKPDLNAALLSLDVRDYRVVSGTELAGTDAGVIFWDWRFPDKQAMAYIDSHNDDVTCVKFHDKDTSAALSGSVDGLINIYNTAIPNEDDAIHQTINHGASIHQAGFIGMNRVYGLSHMETFSIYQVSDITTEELVEPKPLEFGDVRDKWDCEYVVNVYDHSIAVGSNSKKSQLKLLPFNNEKIDVDDGLEFVGAHGEEVVRTLWASSQHEVVYTGGEDGNLKLWKASD</sequence>
<evidence type="ECO:0000313" key="5">
    <source>
        <dbReference type="Proteomes" id="UP000095009"/>
    </source>
</evidence>
<protein>
    <submittedName>
        <fullName evidence="4">Uncharacterized protein</fullName>
    </submittedName>
</protein>
<dbReference type="Gene3D" id="2.130.10.10">
    <property type="entry name" value="YVTN repeat-like/Quinoprotein amine dehydrogenase"/>
    <property type="match status" value="1"/>
</dbReference>
<dbReference type="PROSITE" id="PS50294">
    <property type="entry name" value="WD_REPEATS_REGION"/>
    <property type="match status" value="1"/>
</dbReference>
<evidence type="ECO:0000313" key="4">
    <source>
        <dbReference type="EMBL" id="ODQ63427.1"/>
    </source>
</evidence>
<evidence type="ECO:0000256" key="2">
    <source>
        <dbReference type="ARBA" id="ARBA00022737"/>
    </source>
</evidence>
<dbReference type="InterPro" id="IPR039328">
    <property type="entry name" value="WDR89"/>
</dbReference>
<dbReference type="InterPro" id="IPR015943">
    <property type="entry name" value="WD40/YVTN_repeat-like_dom_sf"/>
</dbReference>
<dbReference type="Proteomes" id="UP000095009">
    <property type="component" value="Unassembled WGS sequence"/>
</dbReference>
<dbReference type="EMBL" id="KV454415">
    <property type="protein sequence ID" value="ODQ63427.1"/>
    <property type="molecule type" value="Genomic_DNA"/>
</dbReference>
<organism evidence="4 5">
    <name type="scientific">Nadsonia fulvescens var. elongata DSM 6958</name>
    <dbReference type="NCBI Taxonomy" id="857566"/>
    <lineage>
        <taxon>Eukaryota</taxon>
        <taxon>Fungi</taxon>
        <taxon>Dikarya</taxon>
        <taxon>Ascomycota</taxon>
        <taxon>Saccharomycotina</taxon>
        <taxon>Dipodascomycetes</taxon>
        <taxon>Dipodascales</taxon>
        <taxon>Dipodascales incertae sedis</taxon>
        <taxon>Nadsonia</taxon>
    </lineage>
</organism>
<proteinExistence type="predicted"/>
<dbReference type="PROSITE" id="PS50082">
    <property type="entry name" value="WD_REPEATS_2"/>
    <property type="match status" value="1"/>
</dbReference>
<dbReference type="SMART" id="SM00320">
    <property type="entry name" value="WD40"/>
    <property type="match status" value="3"/>
</dbReference>
<name>A0A1E3PEW1_9ASCO</name>
<dbReference type="InterPro" id="IPR001680">
    <property type="entry name" value="WD40_rpt"/>
</dbReference>
<keyword evidence="2" id="KW-0677">Repeat</keyword>
<evidence type="ECO:0000256" key="1">
    <source>
        <dbReference type="ARBA" id="ARBA00022574"/>
    </source>
</evidence>
<evidence type="ECO:0000256" key="3">
    <source>
        <dbReference type="PROSITE-ProRule" id="PRU00221"/>
    </source>
</evidence>
<dbReference type="STRING" id="857566.A0A1E3PEW1"/>
<dbReference type="OrthoDB" id="25131at2759"/>
<feature type="repeat" description="WD" evidence="3">
    <location>
        <begin position="295"/>
        <end position="331"/>
    </location>
</feature>
<dbReference type="Pfam" id="PF00400">
    <property type="entry name" value="WD40"/>
    <property type="match status" value="2"/>
</dbReference>
<dbReference type="InterPro" id="IPR036322">
    <property type="entry name" value="WD40_repeat_dom_sf"/>
</dbReference>
<feature type="non-terminal residue" evidence="4">
    <location>
        <position position="331"/>
    </location>
</feature>
<dbReference type="AlphaFoldDB" id="A0A1E3PEW1"/>
<keyword evidence="1 3" id="KW-0853">WD repeat</keyword>
<gene>
    <name evidence="4" type="ORF">NADFUDRAFT_10682</name>
</gene>
<dbReference type="SUPFAM" id="SSF50978">
    <property type="entry name" value="WD40 repeat-like"/>
    <property type="match status" value="1"/>
</dbReference>
<dbReference type="PANTHER" id="PTHR22889">
    <property type="entry name" value="WD REPEAT-CONTAINING PROTEIN 89"/>
    <property type="match status" value="1"/>
</dbReference>
<keyword evidence="5" id="KW-1185">Reference proteome</keyword>
<feature type="non-terminal residue" evidence="4">
    <location>
        <position position="1"/>
    </location>
</feature>